<dbReference type="KEGG" id="vg:22277149"/>
<dbReference type="Proteomes" id="UP000027382">
    <property type="component" value="Segment"/>
</dbReference>
<reference evidence="1" key="1">
    <citation type="journal article" date="2014" name="Virology">
        <title>The odd one out: Bacillus ACT bacteriophage CP-51 exhibits unusual properties compared to related Spounavirinae W.Ph. and Bastille.</title>
        <authorList>
            <person name="Klumpp J."/>
            <person name="Schmuki M."/>
            <person name="Sozhamannan S."/>
            <person name="Beyer W."/>
            <person name="Fouts D.E."/>
            <person name="Bernbach V."/>
            <person name="Calendar R."/>
            <person name="Loessner M.J."/>
        </authorList>
    </citation>
    <scope>NUCLEOTIDE SEQUENCE [LARGE SCALE GENOMIC DNA]</scope>
</reference>
<accession>A0A068EUC3</accession>
<dbReference type="RefSeq" id="YP_009099250.1">
    <property type="nucleotide sequence ID" value="NC_025423.1"/>
</dbReference>
<name>A0A068EUC3_9CAUD</name>
<keyword evidence="2" id="KW-1185">Reference proteome</keyword>
<evidence type="ECO:0000313" key="1">
    <source>
        <dbReference type="EMBL" id="AID50641.1"/>
    </source>
</evidence>
<protein>
    <submittedName>
        <fullName evidence="1">Uncharacterized protein</fullName>
    </submittedName>
</protein>
<proteinExistence type="predicted"/>
<sequence>MYPFDKQDERVWGFMNIKNYHNGVWVITTEYKELDESKGNRMTVTLGTKADAINYIASLSVPVESPATITSIVHIQNNGAIFRYALTIDSETNTFGLLETTRLSCATTTVRPTAPRNPNKND</sequence>
<organism evidence="1 2">
    <name type="scientific">Bacillus phage CP-51</name>
    <dbReference type="NCBI Taxonomy" id="1391188"/>
    <lineage>
        <taxon>Viruses</taxon>
        <taxon>Duplodnaviria</taxon>
        <taxon>Heunggongvirae</taxon>
        <taxon>Uroviricota</taxon>
        <taxon>Caudoviricetes</taxon>
        <taxon>Herelleviridae</taxon>
        <taxon>Spounavirinae</taxon>
        <taxon>Siminovitchvirus</taxon>
        <taxon>Siminovitchvirus CP51</taxon>
    </lineage>
</organism>
<dbReference type="OrthoDB" id="32027at10239"/>
<dbReference type="GeneID" id="22277149"/>
<dbReference type="EMBL" id="KF554508">
    <property type="protein sequence ID" value="AID50641.1"/>
    <property type="molecule type" value="Genomic_DNA"/>
</dbReference>
<evidence type="ECO:0000313" key="2">
    <source>
        <dbReference type="Proteomes" id="UP000027382"/>
    </source>
</evidence>